<dbReference type="EMBL" id="JAWZYT010000805">
    <property type="protein sequence ID" value="KAK4318724.1"/>
    <property type="molecule type" value="Genomic_DNA"/>
</dbReference>
<proteinExistence type="predicted"/>
<evidence type="ECO:0000313" key="3">
    <source>
        <dbReference type="EMBL" id="KAK4318724.1"/>
    </source>
</evidence>
<protein>
    <recommendedName>
        <fullName evidence="2">CHK kinase-like domain-containing protein</fullName>
    </recommendedName>
</protein>
<gene>
    <name evidence="3" type="ORF">Pmani_010296</name>
</gene>
<keyword evidence="1" id="KW-0812">Transmembrane</keyword>
<dbReference type="Proteomes" id="UP001292094">
    <property type="component" value="Unassembled WGS sequence"/>
</dbReference>
<evidence type="ECO:0000313" key="4">
    <source>
        <dbReference type="Proteomes" id="UP001292094"/>
    </source>
</evidence>
<accession>A0AAE1UHG2</accession>
<feature type="transmembrane region" description="Helical" evidence="1">
    <location>
        <begin position="354"/>
        <end position="372"/>
    </location>
</feature>
<name>A0AAE1UHG2_9EUCA</name>
<dbReference type="Pfam" id="PF02958">
    <property type="entry name" value="EcKL"/>
    <property type="match status" value="1"/>
</dbReference>
<feature type="domain" description="CHK kinase-like" evidence="2">
    <location>
        <begin position="157"/>
        <end position="333"/>
    </location>
</feature>
<comment type="caution">
    <text evidence="3">The sequence shown here is derived from an EMBL/GenBank/DDBJ whole genome shotgun (WGS) entry which is preliminary data.</text>
</comment>
<dbReference type="InterPro" id="IPR015897">
    <property type="entry name" value="CHK_kinase-like"/>
</dbReference>
<keyword evidence="4" id="KW-1185">Reference proteome</keyword>
<dbReference type="InterPro" id="IPR004119">
    <property type="entry name" value="EcKL"/>
</dbReference>
<reference evidence="3" key="1">
    <citation type="submission" date="2023-11" db="EMBL/GenBank/DDBJ databases">
        <title>Genome assemblies of two species of porcelain crab, Petrolisthes cinctipes and Petrolisthes manimaculis (Anomura: Porcellanidae).</title>
        <authorList>
            <person name="Angst P."/>
        </authorList>
    </citation>
    <scope>NUCLEOTIDE SEQUENCE</scope>
    <source>
        <strain evidence="3">PB745_02</strain>
        <tissue evidence="3">Gill</tissue>
    </source>
</reference>
<dbReference type="PANTHER" id="PTHR11012:SF30">
    <property type="entry name" value="PROTEIN KINASE-LIKE DOMAIN-CONTAINING"/>
    <property type="match status" value="1"/>
</dbReference>
<organism evidence="3 4">
    <name type="scientific">Petrolisthes manimaculis</name>
    <dbReference type="NCBI Taxonomy" id="1843537"/>
    <lineage>
        <taxon>Eukaryota</taxon>
        <taxon>Metazoa</taxon>
        <taxon>Ecdysozoa</taxon>
        <taxon>Arthropoda</taxon>
        <taxon>Crustacea</taxon>
        <taxon>Multicrustacea</taxon>
        <taxon>Malacostraca</taxon>
        <taxon>Eumalacostraca</taxon>
        <taxon>Eucarida</taxon>
        <taxon>Decapoda</taxon>
        <taxon>Pleocyemata</taxon>
        <taxon>Anomura</taxon>
        <taxon>Galatheoidea</taxon>
        <taxon>Porcellanidae</taxon>
        <taxon>Petrolisthes</taxon>
    </lineage>
</organism>
<dbReference type="Gene3D" id="3.90.1200.10">
    <property type="match status" value="1"/>
</dbReference>
<sequence length="401" mass="46481">MEDWCVLPLVAMEDITQQWLRKVLIFALNSDITLKSWNVRKQEGKVGVAGEICFIEVTFTTRTPLKKQDQKEWKVEQEVELDQKQELEYSKFLVVKLFPKDKNKIKTMKKEKFGEREVEFYKYASTQEFKRFCRESGIVQPVPRMYWAGMSEKALTIVLHDLTSDNYTTLVPPEGISLCEVKVIVESVAIIHASGFAKITNSSRDFFDIPWDGGFPSEQVLSGLNMQIPMFALAPTVDNLKALKSLIPELLHLVYRFPFMETLIHGDLWTGNVMFSKDLRSVSIIDWQFMHLSNPVCDLLTLLLMSSNPIVYQEHLAEVLECYWLSFEKVLIKNGVRSKLNVSLHNLFENVEAMWMYGFMFFSAAFPHLMSYQMMSENRAKTVVSFLEKRGVFEKFLASKH</sequence>
<keyword evidence="1" id="KW-0472">Membrane</keyword>
<dbReference type="PANTHER" id="PTHR11012">
    <property type="entry name" value="PROTEIN KINASE-LIKE DOMAIN-CONTAINING"/>
    <property type="match status" value="1"/>
</dbReference>
<dbReference type="AlphaFoldDB" id="A0AAE1UHG2"/>
<dbReference type="InterPro" id="IPR011009">
    <property type="entry name" value="Kinase-like_dom_sf"/>
</dbReference>
<dbReference type="SUPFAM" id="SSF56112">
    <property type="entry name" value="Protein kinase-like (PK-like)"/>
    <property type="match status" value="1"/>
</dbReference>
<dbReference type="SMART" id="SM00587">
    <property type="entry name" value="CHK"/>
    <property type="match status" value="1"/>
</dbReference>
<evidence type="ECO:0000259" key="2">
    <source>
        <dbReference type="SMART" id="SM00587"/>
    </source>
</evidence>
<evidence type="ECO:0000256" key="1">
    <source>
        <dbReference type="SAM" id="Phobius"/>
    </source>
</evidence>
<keyword evidence="1" id="KW-1133">Transmembrane helix</keyword>